<dbReference type="KEGG" id="sarm:DVA86_08615"/>
<feature type="domain" description="UspA" evidence="2">
    <location>
        <begin position="1"/>
        <end position="131"/>
    </location>
</feature>
<dbReference type="InterPro" id="IPR014729">
    <property type="entry name" value="Rossmann-like_a/b/a_fold"/>
</dbReference>
<dbReference type="InterPro" id="IPR006015">
    <property type="entry name" value="Universal_stress_UspA"/>
</dbReference>
<accession>A0A345XM36</accession>
<dbReference type="AlphaFoldDB" id="A0A345XM36"/>
<proteinExistence type="inferred from homology"/>
<sequence>MTRTVTVGLDGSRESHAAARWAAREALRRSARLELVLAWENDPYPYATAADESAERTVREAAADLSRRYPALETRTRCLSGRPSKMLVGAAEEADLLVLGSRGLGLAVGFLVGSVALPVVAHVSRPVVLVRAGAAAPYGDGPPDEAEPAGEIVVGLDLDRPPEEPLTFAFETAARWAARLRVVHGWGLPPAYGARESAVPESLAEEMTGEKDEALRMLLLPWRDKWPEVDVDRQVSLGWPARELLQASSGAPLVVVGRRRRTAPVGTRIGSVTHAVLHHTEAPVAVVPHD</sequence>
<evidence type="ECO:0000259" key="2">
    <source>
        <dbReference type="Pfam" id="PF00582"/>
    </source>
</evidence>
<dbReference type="SUPFAM" id="SSF52402">
    <property type="entry name" value="Adenine nucleotide alpha hydrolases-like"/>
    <property type="match status" value="2"/>
</dbReference>
<dbReference type="PANTHER" id="PTHR46268:SF6">
    <property type="entry name" value="UNIVERSAL STRESS PROTEIN UP12"/>
    <property type="match status" value="1"/>
</dbReference>
<reference evidence="3 4" key="1">
    <citation type="submission" date="2018-07" db="EMBL/GenBank/DDBJ databases">
        <title>Draft genome of the type strain Streptomyces armeniacus ATCC 15676.</title>
        <authorList>
            <person name="Labana P."/>
            <person name="Gosse J.T."/>
            <person name="Boddy C.N."/>
        </authorList>
    </citation>
    <scope>NUCLEOTIDE SEQUENCE [LARGE SCALE GENOMIC DNA]</scope>
    <source>
        <strain evidence="3 4">ATCC 15676</strain>
    </source>
</reference>
<comment type="similarity">
    <text evidence="1">Belongs to the universal stress protein A family.</text>
</comment>
<keyword evidence="4" id="KW-1185">Reference proteome</keyword>
<feature type="domain" description="UspA" evidence="2">
    <location>
        <begin position="152"/>
        <end position="288"/>
    </location>
</feature>
<organism evidence="3 4">
    <name type="scientific">Streptomyces armeniacus</name>
    <dbReference type="NCBI Taxonomy" id="83291"/>
    <lineage>
        <taxon>Bacteria</taxon>
        <taxon>Bacillati</taxon>
        <taxon>Actinomycetota</taxon>
        <taxon>Actinomycetes</taxon>
        <taxon>Kitasatosporales</taxon>
        <taxon>Streptomycetaceae</taxon>
        <taxon>Streptomyces</taxon>
    </lineage>
</organism>
<dbReference type="PANTHER" id="PTHR46268">
    <property type="entry name" value="STRESS RESPONSE PROTEIN NHAX"/>
    <property type="match status" value="1"/>
</dbReference>
<protein>
    <submittedName>
        <fullName evidence="3">Universal stress protein</fullName>
    </submittedName>
</protein>
<dbReference type="Proteomes" id="UP000254425">
    <property type="component" value="Chromosome"/>
</dbReference>
<dbReference type="Pfam" id="PF00582">
    <property type="entry name" value="Usp"/>
    <property type="match status" value="2"/>
</dbReference>
<dbReference type="EMBL" id="CP031320">
    <property type="protein sequence ID" value="AXK32702.1"/>
    <property type="molecule type" value="Genomic_DNA"/>
</dbReference>
<dbReference type="PRINTS" id="PR01438">
    <property type="entry name" value="UNVRSLSTRESS"/>
</dbReference>
<name>A0A345XM36_9ACTN</name>
<evidence type="ECO:0000313" key="4">
    <source>
        <dbReference type="Proteomes" id="UP000254425"/>
    </source>
</evidence>
<dbReference type="InterPro" id="IPR006016">
    <property type="entry name" value="UspA"/>
</dbReference>
<dbReference type="RefSeq" id="WP_208877089.1">
    <property type="nucleotide sequence ID" value="NZ_CP031320.1"/>
</dbReference>
<evidence type="ECO:0000256" key="1">
    <source>
        <dbReference type="ARBA" id="ARBA00008791"/>
    </source>
</evidence>
<gene>
    <name evidence="3" type="ORF">DVA86_08615</name>
</gene>
<evidence type="ECO:0000313" key="3">
    <source>
        <dbReference type="EMBL" id="AXK32702.1"/>
    </source>
</evidence>
<dbReference type="Gene3D" id="3.40.50.620">
    <property type="entry name" value="HUPs"/>
    <property type="match status" value="2"/>
</dbReference>